<sequence>MNGLKSVLPLVSAFLRILLAHYKHIYLVILINGGIMSNTILLNKAAIYKMNNFIRVGKFRGNNLCMGIDKLSFVCDIKSKIEYQEICRKLEFLSKETSRRYNIKKEIGLSNKYKENFKISCKNNPSFYLLISYDPLYKVNVPTIRFELSPQYAEIDSIFNIVEWLKKGIGKGIIEKLFRRARITRLDLTIDIHSKKFITNYYFSISKARTGIRFINNKDNLKNNYAVGSNRSSFYLLVYEKVKLYTSNSYYSEDLITVSEKDIETRITRLELRIKPKNKGKKYRLHNLSKLDNPFLLIKIYDEELIENNISGFLPYLQTARSLPVSIKNYLASQNGSTRHNQVVLNDQLRKAESKFQLDINWDKWQDIVKRFEPFYK</sequence>
<dbReference type="EMBL" id="MLHN01000014">
    <property type="protein sequence ID" value="OOF49681.1"/>
    <property type="molecule type" value="Genomic_DNA"/>
</dbReference>
<dbReference type="Proteomes" id="UP000188481">
    <property type="component" value="Unassembled WGS sequence"/>
</dbReference>
<keyword evidence="2" id="KW-1185">Reference proteome</keyword>
<accession>A0A1V3J415</accession>
<organism evidence="1 2">
    <name type="scientific">Rodentibacter genomosp. 1</name>
    <dbReference type="NCBI Taxonomy" id="1908264"/>
    <lineage>
        <taxon>Bacteria</taxon>
        <taxon>Pseudomonadati</taxon>
        <taxon>Pseudomonadota</taxon>
        <taxon>Gammaproteobacteria</taxon>
        <taxon>Pasteurellales</taxon>
        <taxon>Pasteurellaceae</taxon>
        <taxon>Rodentibacter</taxon>
    </lineage>
</organism>
<proteinExistence type="predicted"/>
<reference evidence="1 2" key="1">
    <citation type="submission" date="2016-10" db="EMBL/GenBank/DDBJ databases">
        <title>Rodentibacter gen. nov. and new species.</title>
        <authorList>
            <person name="Christensen H."/>
        </authorList>
    </citation>
    <scope>NUCLEOTIDE SEQUENCE [LARGE SCALE GENOMIC DNA]</scope>
    <source>
        <strain evidence="2">ppn416</strain>
    </source>
</reference>
<dbReference type="AlphaFoldDB" id="A0A1V3J415"/>
<evidence type="ECO:0000313" key="1">
    <source>
        <dbReference type="EMBL" id="OOF49681.1"/>
    </source>
</evidence>
<name>A0A1V3J415_9PAST</name>
<comment type="caution">
    <text evidence="1">The sequence shown here is derived from an EMBL/GenBank/DDBJ whole genome shotgun (WGS) entry which is preliminary data.</text>
</comment>
<protein>
    <submittedName>
        <fullName evidence="1">Uncharacterized protein</fullName>
    </submittedName>
</protein>
<evidence type="ECO:0000313" key="2">
    <source>
        <dbReference type="Proteomes" id="UP000188481"/>
    </source>
</evidence>
<gene>
    <name evidence="1" type="ORF">BKK54_08350</name>
</gene>